<gene>
    <name evidence="12" type="ORF">BaRGS_00031816</name>
</gene>
<keyword evidence="6" id="KW-1133">Transmembrane helix</keyword>
<dbReference type="InterPro" id="IPR022049">
    <property type="entry name" value="FAM69_kinase_dom"/>
</dbReference>
<comment type="similarity">
    <text evidence="2">Belongs to the DIPK family.</text>
</comment>
<dbReference type="Pfam" id="PF12260">
    <property type="entry name" value="PIP49_C"/>
    <property type="match status" value="2"/>
</dbReference>
<feature type="domain" description="FAM69 protein-kinase" evidence="10">
    <location>
        <begin position="210"/>
        <end position="251"/>
    </location>
</feature>
<evidence type="ECO:0000256" key="9">
    <source>
        <dbReference type="SAM" id="MobiDB-lite"/>
    </source>
</evidence>
<evidence type="ECO:0000313" key="12">
    <source>
        <dbReference type="EMBL" id="KAK7476957.1"/>
    </source>
</evidence>
<keyword evidence="3" id="KW-0812">Transmembrane</keyword>
<evidence type="ECO:0000256" key="7">
    <source>
        <dbReference type="ARBA" id="ARBA00023136"/>
    </source>
</evidence>
<evidence type="ECO:0000256" key="4">
    <source>
        <dbReference type="ARBA" id="ARBA00022824"/>
    </source>
</evidence>
<keyword evidence="7" id="KW-0472">Membrane</keyword>
<keyword evidence="8" id="KW-1015">Disulfide bond</keyword>
<comment type="caution">
    <text evidence="12">The sequence shown here is derived from an EMBL/GenBank/DDBJ whole genome shotgun (WGS) entry which is preliminary data.</text>
</comment>
<dbReference type="AlphaFoldDB" id="A0ABD0JQZ9"/>
<evidence type="ECO:0000256" key="8">
    <source>
        <dbReference type="ARBA" id="ARBA00023157"/>
    </source>
</evidence>
<proteinExistence type="inferred from homology"/>
<organism evidence="12 13">
    <name type="scientific">Batillaria attramentaria</name>
    <dbReference type="NCBI Taxonomy" id="370345"/>
    <lineage>
        <taxon>Eukaryota</taxon>
        <taxon>Metazoa</taxon>
        <taxon>Spiralia</taxon>
        <taxon>Lophotrochozoa</taxon>
        <taxon>Mollusca</taxon>
        <taxon>Gastropoda</taxon>
        <taxon>Caenogastropoda</taxon>
        <taxon>Sorbeoconcha</taxon>
        <taxon>Cerithioidea</taxon>
        <taxon>Batillariidae</taxon>
        <taxon>Batillaria</taxon>
    </lineage>
</organism>
<dbReference type="Proteomes" id="UP001519460">
    <property type="component" value="Unassembled WGS sequence"/>
</dbReference>
<evidence type="ECO:0000259" key="10">
    <source>
        <dbReference type="Pfam" id="PF12260"/>
    </source>
</evidence>
<comment type="subcellular location">
    <subcellularLocation>
        <location evidence="1">Endoplasmic reticulum membrane</location>
        <topology evidence="1">Single-pass type II membrane protein</topology>
    </subcellularLocation>
</comment>
<evidence type="ECO:0000313" key="13">
    <source>
        <dbReference type="Proteomes" id="UP001519460"/>
    </source>
</evidence>
<evidence type="ECO:0000256" key="1">
    <source>
        <dbReference type="ARBA" id="ARBA00004648"/>
    </source>
</evidence>
<accession>A0ABD0JQZ9</accession>
<dbReference type="GO" id="GO:0005789">
    <property type="term" value="C:endoplasmic reticulum membrane"/>
    <property type="evidence" value="ECO:0007669"/>
    <property type="project" value="UniProtKB-SubCell"/>
</dbReference>
<evidence type="ECO:0008006" key="14">
    <source>
        <dbReference type="Google" id="ProtNLM"/>
    </source>
</evidence>
<feature type="domain" description="FAM69 protein-kinase" evidence="10">
    <location>
        <begin position="375"/>
        <end position="520"/>
    </location>
</feature>
<dbReference type="Pfam" id="PF14875">
    <property type="entry name" value="PIP49_N"/>
    <property type="match status" value="1"/>
</dbReference>
<dbReference type="PANTHER" id="PTHR21093:SF2">
    <property type="entry name" value="DIVERGENT PROTEIN KINASE DOMAIN 1C"/>
    <property type="match status" value="1"/>
</dbReference>
<evidence type="ECO:0000256" key="2">
    <source>
        <dbReference type="ARBA" id="ARBA00006338"/>
    </source>
</evidence>
<dbReference type="InterPro" id="IPR029244">
    <property type="entry name" value="FAM69_N"/>
</dbReference>
<dbReference type="PANTHER" id="PTHR21093">
    <property type="entry name" value="DIVERGENT PROTEIN KINASE DOMAIN 1C-RELATED"/>
    <property type="match status" value="1"/>
</dbReference>
<feature type="region of interest" description="Disordered" evidence="9">
    <location>
        <begin position="329"/>
        <end position="351"/>
    </location>
</feature>
<evidence type="ECO:0000256" key="5">
    <source>
        <dbReference type="ARBA" id="ARBA00022968"/>
    </source>
</evidence>
<dbReference type="EMBL" id="JACVVK020000361">
    <property type="protein sequence ID" value="KAK7476957.1"/>
    <property type="molecule type" value="Genomic_DNA"/>
</dbReference>
<evidence type="ECO:0000259" key="11">
    <source>
        <dbReference type="Pfam" id="PF14875"/>
    </source>
</evidence>
<protein>
    <recommendedName>
        <fullName evidence="14">FAM69 N-terminal domain-containing protein</fullName>
    </recommendedName>
</protein>
<evidence type="ECO:0000256" key="6">
    <source>
        <dbReference type="ARBA" id="ARBA00022989"/>
    </source>
</evidence>
<keyword evidence="4" id="KW-0256">Endoplasmic reticulum</keyword>
<evidence type="ECO:0000256" key="3">
    <source>
        <dbReference type="ARBA" id="ARBA00022692"/>
    </source>
</evidence>
<feature type="domain" description="FAM69 N-terminal" evidence="11">
    <location>
        <begin position="67"/>
        <end position="164"/>
    </location>
</feature>
<sequence length="568" mass="63713">MPLQYGVLSVRKRRKRLWVLSSLTGVFLMVFSAQYFIVYQGGHLGGRHGYTLSDANCHHEPLPPSVQLHCQMYHNNLITGSLCAALCDERAICDVRKVHGNAHKEVMVTKCQGFCRQGQSVQAFLKHDEISATESDYKEEYSKRNDSSSHVTEETFITLLKKHLPIKSLQAFDSNAFLDILWDDKVSEVLKRERAQNAFTSSVYNTLLFLLRQKEYVLFRAFQNSGVFPMVYGTCGPLYLVESCQRLLPEKLSRNSVTNGLQQGGFQTSSYHNDQGSSIENNAVYVGGYEEQKRIDLRAQPFIPKENRLNQKGFSVSSDKTISIEPAVFGSAGTSRQDSGHGPSISSRSISSIENTKLDVGAGSHQRATQNPVGSGLWPTRATAAIKILQLLEKIEDVFSGTVHLCDPKLEHFAVSSLDGETRLIDADNVLFERGFDRPREPWGEQDNVCNNHEECNDVLCRGWCYSNTGRCSLERTNNNLQGVCEVVFLQPSLESGIFLKDVPPSIYTDLFNTVCACAKKQRPLPELRAKLVGIFQRSLKGEETSVAFKHFYGESSNFPRVITYENC</sequence>
<keyword evidence="5" id="KW-0735">Signal-anchor</keyword>
<name>A0ABD0JQZ9_9CAEN</name>
<keyword evidence="13" id="KW-1185">Reference proteome</keyword>
<reference evidence="12 13" key="1">
    <citation type="journal article" date="2023" name="Sci. Data">
        <title>Genome assembly of the Korean intertidal mud-creeper Batillaria attramentaria.</title>
        <authorList>
            <person name="Patra A.K."/>
            <person name="Ho P.T."/>
            <person name="Jun S."/>
            <person name="Lee S.J."/>
            <person name="Kim Y."/>
            <person name="Won Y.J."/>
        </authorList>
    </citation>
    <scope>NUCLEOTIDE SEQUENCE [LARGE SCALE GENOMIC DNA]</scope>
    <source>
        <strain evidence="12">Wonlab-2016</strain>
    </source>
</reference>